<keyword evidence="3 6" id="KW-0812">Transmembrane</keyword>
<evidence type="ECO:0000256" key="1">
    <source>
        <dbReference type="ARBA" id="ARBA00004651"/>
    </source>
</evidence>
<evidence type="ECO:0000256" key="3">
    <source>
        <dbReference type="ARBA" id="ARBA00022692"/>
    </source>
</evidence>
<sequence length="211" mass="22079">MTTLVLVATPGTGVVYTLDAGLRHGRRTAVLAAGACTLGIVPHLVCSITGLAALLRTSSLAYALLTWAGIAYLLHLAVLTWSDPGDRLVRAADPRRDATTPSTASTTAPTTARVLRDGVVLNLLNPKLTLFFVAFLPQFVPPGPGSARRMALLAAVFTAVTLVVFCAYGLAATALRPVLVRRPRLAGRANRVFAATYVLIAGALVLEQLPG</sequence>
<dbReference type="RefSeq" id="WP_432499505.1">
    <property type="nucleotide sequence ID" value="NZ_JBJLRE010000003.1"/>
</dbReference>
<keyword evidence="8" id="KW-1185">Reference proteome</keyword>
<keyword evidence="5 6" id="KW-0472">Membrane</keyword>
<dbReference type="PANTHER" id="PTHR30086:SF14">
    <property type="entry name" value="HOMOSERINE_HOMOSERINE LACTONE EFFLUX PROTEIN"/>
    <property type="match status" value="1"/>
</dbReference>
<evidence type="ECO:0000256" key="6">
    <source>
        <dbReference type="SAM" id="Phobius"/>
    </source>
</evidence>
<feature type="transmembrane region" description="Helical" evidence="6">
    <location>
        <begin position="30"/>
        <end position="54"/>
    </location>
</feature>
<feature type="transmembrane region" description="Helical" evidence="6">
    <location>
        <begin position="119"/>
        <end position="140"/>
    </location>
</feature>
<keyword evidence="4 6" id="KW-1133">Transmembrane helix</keyword>
<dbReference type="PIRSF" id="PIRSF006324">
    <property type="entry name" value="LeuE"/>
    <property type="match status" value="1"/>
</dbReference>
<evidence type="ECO:0000313" key="8">
    <source>
        <dbReference type="Proteomes" id="UP001589748"/>
    </source>
</evidence>
<feature type="transmembrane region" description="Helical" evidence="6">
    <location>
        <begin position="152"/>
        <end position="171"/>
    </location>
</feature>
<feature type="transmembrane region" description="Helical" evidence="6">
    <location>
        <begin position="192"/>
        <end position="209"/>
    </location>
</feature>
<dbReference type="InterPro" id="IPR001123">
    <property type="entry name" value="LeuE-type"/>
</dbReference>
<comment type="subcellular location">
    <subcellularLocation>
        <location evidence="1">Cell membrane</location>
        <topology evidence="1">Multi-pass membrane protein</topology>
    </subcellularLocation>
</comment>
<reference evidence="7 8" key="1">
    <citation type="submission" date="2024-09" db="EMBL/GenBank/DDBJ databases">
        <authorList>
            <person name="Sun Q."/>
            <person name="Mori K."/>
        </authorList>
    </citation>
    <scope>NUCLEOTIDE SEQUENCE [LARGE SCALE GENOMIC DNA]</scope>
    <source>
        <strain evidence="7 8">TISTR 1856</strain>
    </source>
</reference>
<comment type="caution">
    <text evidence="7">The sequence shown here is derived from an EMBL/GenBank/DDBJ whole genome shotgun (WGS) entry which is preliminary data.</text>
</comment>
<evidence type="ECO:0000313" key="7">
    <source>
        <dbReference type="EMBL" id="MFB9376771.1"/>
    </source>
</evidence>
<name>A0ABV5LRQ7_9ACTN</name>
<dbReference type="Proteomes" id="UP001589748">
    <property type="component" value="Unassembled WGS sequence"/>
</dbReference>
<evidence type="ECO:0000256" key="5">
    <source>
        <dbReference type="ARBA" id="ARBA00023136"/>
    </source>
</evidence>
<evidence type="ECO:0000256" key="2">
    <source>
        <dbReference type="ARBA" id="ARBA00022475"/>
    </source>
</evidence>
<dbReference type="Pfam" id="PF01810">
    <property type="entry name" value="LysE"/>
    <property type="match status" value="1"/>
</dbReference>
<feature type="transmembrane region" description="Helical" evidence="6">
    <location>
        <begin position="60"/>
        <end position="81"/>
    </location>
</feature>
<dbReference type="PANTHER" id="PTHR30086">
    <property type="entry name" value="ARGININE EXPORTER PROTEIN ARGO"/>
    <property type="match status" value="1"/>
</dbReference>
<evidence type="ECO:0000256" key="4">
    <source>
        <dbReference type="ARBA" id="ARBA00022989"/>
    </source>
</evidence>
<proteinExistence type="predicted"/>
<dbReference type="EMBL" id="JBHMDM010000004">
    <property type="protein sequence ID" value="MFB9376771.1"/>
    <property type="molecule type" value="Genomic_DNA"/>
</dbReference>
<organism evidence="7 8">
    <name type="scientific">Kineococcus gynurae</name>
    <dbReference type="NCBI Taxonomy" id="452979"/>
    <lineage>
        <taxon>Bacteria</taxon>
        <taxon>Bacillati</taxon>
        <taxon>Actinomycetota</taxon>
        <taxon>Actinomycetes</taxon>
        <taxon>Kineosporiales</taxon>
        <taxon>Kineosporiaceae</taxon>
        <taxon>Kineococcus</taxon>
    </lineage>
</organism>
<keyword evidence="2" id="KW-1003">Cell membrane</keyword>
<accession>A0ABV5LRQ7</accession>
<protein>
    <submittedName>
        <fullName evidence="7">LysE family translocator</fullName>
    </submittedName>
</protein>
<gene>
    <name evidence="7" type="ORF">ACFFVI_07295</name>
</gene>